<dbReference type="EMBL" id="NJGD01000019">
    <property type="protein sequence ID" value="PJR11567.1"/>
    <property type="molecule type" value="Genomic_DNA"/>
</dbReference>
<gene>
    <name evidence="2" type="ORF">CEJ86_27800</name>
</gene>
<evidence type="ECO:0000313" key="3">
    <source>
        <dbReference type="Proteomes" id="UP000231987"/>
    </source>
</evidence>
<organism evidence="2 3">
    <name type="scientific">Rhizobium meliloti</name>
    <name type="common">Ensifer meliloti</name>
    <name type="synonym">Sinorhizobium meliloti</name>
    <dbReference type="NCBI Taxonomy" id="382"/>
    <lineage>
        <taxon>Bacteria</taxon>
        <taxon>Pseudomonadati</taxon>
        <taxon>Pseudomonadota</taxon>
        <taxon>Alphaproteobacteria</taxon>
        <taxon>Hyphomicrobiales</taxon>
        <taxon>Rhizobiaceae</taxon>
        <taxon>Sinorhizobium/Ensifer group</taxon>
        <taxon>Sinorhizobium</taxon>
    </lineage>
</organism>
<name>A0A2J0YVI6_RHIML</name>
<proteinExistence type="predicted"/>
<sequence>MIALLSFLIKIGLSGVVERGIKLMERRAELEVDKEKLRTELTAEYMRQVVEETRIMADFNEAKLSFPWFWMFAALFVLPLGFWWSAVIFDSVFGFSWSVADLPTREMKDAAGSMIEWIFYVGGGVAGVKAVLKR</sequence>
<feature type="transmembrane region" description="Helical" evidence="1">
    <location>
        <begin position="114"/>
        <end position="132"/>
    </location>
</feature>
<dbReference type="RefSeq" id="WP_100674301.1">
    <property type="nucleotide sequence ID" value="NZ_NJGD01000019.1"/>
</dbReference>
<keyword evidence="1" id="KW-1133">Transmembrane helix</keyword>
<keyword evidence="1" id="KW-0812">Transmembrane</keyword>
<reference evidence="2 3" key="1">
    <citation type="submission" date="2017-06" db="EMBL/GenBank/DDBJ databases">
        <title>Ensifer strains isolated from leguminous trees and herbs display diverse denitrification phenotypes with some acting as strong N2O sinks.</title>
        <authorList>
            <person name="Woliy K."/>
            <person name="Mania D."/>
            <person name="Bakken L.R."/>
            <person name="Frostegard A."/>
        </authorList>
    </citation>
    <scope>NUCLEOTIDE SEQUENCE [LARGE SCALE GENOMIC DNA]</scope>
    <source>
        <strain evidence="2 3">AC50a</strain>
    </source>
</reference>
<evidence type="ECO:0000256" key="1">
    <source>
        <dbReference type="SAM" id="Phobius"/>
    </source>
</evidence>
<evidence type="ECO:0000313" key="2">
    <source>
        <dbReference type="EMBL" id="PJR11567.1"/>
    </source>
</evidence>
<dbReference type="AlphaFoldDB" id="A0A2J0YVI6"/>
<keyword evidence="1" id="KW-0472">Membrane</keyword>
<comment type="caution">
    <text evidence="2">The sequence shown here is derived from an EMBL/GenBank/DDBJ whole genome shotgun (WGS) entry which is preliminary data.</text>
</comment>
<feature type="transmembrane region" description="Helical" evidence="1">
    <location>
        <begin position="68"/>
        <end position="93"/>
    </location>
</feature>
<dbReference type="Proteomes" id="UP000231987">
    <property type="component" value="Unassembled WGS sequence"/>
</dbReference>
<accession>A0A2J0YVI6</accession>
<protein>
    <submittedName>
        <fullName evidence="2">Uncharacterized protein</fullName>
    </submittedName>
</protein>